<accession>A0ABR2FPQ7</accession>
<dbReference type="CDD" id="cd09272">
    <property type="entry name" value="RNase_HI_RT_Ty1"/>
    <property type="match status" value="1"/>
</dbReference>
<evidence type="ECO:0008006" key="3">
    <source>
        <dbReference type="Google" id="ProtNLM"/>
    </source>
</evidence>
<keyword evidence="2" id="KW-1185">Reference proteome</keyword>
<gene>
    <name evidence="1" type="ORF">V6N12_068320</name>
</gene>
<reference evidence="1 2" key="1">
    <citation type="journal article" date="2024" name="G3 (Bethesda)">
        <title>Genome assembly of Hibiscus sabdariffa L. provides insights into metabolisms of medicinal natural products.</title>
        <authorList>
            <person name="Kim T."/>
        </authorList>
    </citation>
    <scope>NUCLEOTIDE SEQUENCE [LARGE SCALE GENOMIC DNA]</scope>
    <source>
        <strain evidence="1">TK-2024</strain>
        <tissue evidence="1">Old leaves</tissue>
    </source>
</reference>
<dbReference type="PANTHER" id="PTHR11439">
    <property type="entry name" value="GAG-POL-RELATED RETROTRANSPOSON"/>
    <property type="match status" value="1"/>
</dbReference>
<name>A0ABR2FPQ7_9ROSI</name>
<organism evidence="1 2">
    <name type="scientific">Hibiscus sabdariffa</name>
    <name type="common">roselle</name>
    <dbReference type="NCBI Taxonomy" id="183260"/>
    <lineage>
        <taxon>Eukaryota</taxon>
        <taxon>Viridiplantae</taxon>
        <taxon>Streptophyta</taxon>
        <taxon>Embryophyta</taxon>
        <taxon>Tracheophyta</taxon>
        <taxon>Spermatophyta</taxon>
        <taxon>Magnoliopsida</taxon>
        <taxon>eudicotyledons</taxon>
        <taxon>Gunneridae</taxon>
        <taxon>Pentapetalae</taxon>
        <taxon>rosids</taxon>
        <taxon>malvids</taxon>
        <taxon>Malvales</taxon>
        <taxon>Malvaceae</taxon>
        <taxon>Malvoideae</taxon>
        <taxon>Hibiscus</taxon>
    </lineage>
</organism>
<protein>
    <recommendedName>
        <fullName evidence="3">Retrovirus-related Pol polyprotein from transposon TNT 1-94</fullName>
    </recommendedName>
</protein>
<proteinExistence type="predicted"/>
<evidence type="ECO:0000313" key="1">
    <source>
        <dbReference type="EMBL" id="KAK8584070.1"/>
    </source>
</evidence>
<evidence type="ECO:0000313" key="2">
    <source>
        <dbReference type="Proteomes" id="UP001472677"/>
    </source>
</evidence>
<comment type="caution">
    <text evidence="1">The sequence shown here is derived from an EMBL/GenBank/DDBJ whole genome shotgun (WGS) entry which is preliminary data.</text>
</comment>
<dbReference type="PANTHER" id="PTHR11439:SF467">
    <property type="entry name" value="INTEGRASE CATALYTIC DOMAIN-CONTAINING PROTEIN"/>
    <property type="match status" value="1"/>
</dbReference>
<sequence>MFYCPSHNTRIVESRNAKFLENDSTSGSDLSRNFIPVDQPSTSSERLFIIYNTPQAQMGVEQPINEVPQPAENTPIDKVVQENPEIIEQPVEQHNPLENVIGYSDSDFFGWVDSRKSTSGYLFMFASGAMSWRSVKQTLTATSIMEAEFVSCFEATSHGVWLKSFISGLRLVDLIARPLKIHCDNLAVVFMAKNNESGSRSKHIDIKYLAIRERVKEKKVVIEHIST</sequence>
<dbReference type="Proteomes" id="UP001472677">
    <property type="component" value="Unassembled WGS sequence"/>
</dbReference>
<dbReference type="EMBL" id="JBBPBM010000005">
    <property type="protein sequence ID" value="KAK8584070.1"/>
    <property type="molecule type" value="Genomic_DNA"/>
</dbReference>